<dbReference type="STRING" id="172043.RM53_13565"/>
<organism evidence="8 9">
    <name type="scientific">Brevundimonas nasdae</name>
    <dbReference type="NCBI Taxonomy" id="172043"/>
    <lineage>
        <taxon>Bacteria</taxon>
        <taxon>Pseudomonadati</taxon>
        <taxon>Pseudomonadota</taxon>
        <taxon>Alphaproteobacteria</taxon>
        <taxon>Caulobacterales</taxon>
        <taxon>Caulobacteraceae</taxon>
        <taxon>Brevundimonas</taxon>
    </lineage>
</organism>
<keyword evidence="5 6" id="KW-0472">Membrane</keyword>
<dbReference type="Pfam" id="PF05425">
    <property type="entry name" value="CopD"/>
    <property type="match status" value="1"/>
</dbReference>
<evidence type="ECO:0000256" key="1">
    <source>
        <dbReference type="ARBA" id="ARBA00004651"/>
    </source>
</evidence>
<reference evidence="8 9" key="1">
    <citation type="submission" date="2014-12" db="EMBL/GenBank/DDBJ databases">
        <title>Genome sequencing of Brevundimonas nasdae TPW30.</title>
        <authorList>
            <person name="Tan P.W."/>
            <person name="Chan K.-G."/>
        </authorList>
    </citation>
    <scope>NUCLEOTIDE SEQUENCE [LARGE SCALE GENOMIC DNA]</scope>
    <source>
        <strain evidence="8 9">TPW30</strain>
    </source>
</reference>
<keyword evidence="2" id="KW-1003">Cell membrane</keyword>
<dbReference type="Proteomes" id="UP000031166">
    <property type="component" value="Unassembled WGS sequence"/>
</dbReference>
<feature type="transmembrane region" description="Helical" evidence="6">
    <location>
        <begin position="12"/>
        <end position="31"/>
    </location>
</feature>
<gene>
    <name evidence="8" type="ORF">RM53_13565</name>
</gene>
<dbReference type="EMBL" id="JWSY01000025">
    <property type="protein sequence ID" value="KIC56068.1"/>
    <property type="molecule type" value="Genomic_DNA"/>
</dbReference>
<keyword evidence="3 6" id="KW-0812">Transmembrane</keyword>
<comment type="subcellular location">
    <subcellularLocation>
        <location evidence="1">Cell membrane</location>
        <topology evidence="1">Multi-pass membrane protein</topology>
    </subcellularLocation>
</comment>
<dbReference type="GO" id="GO:0006825">
    <property type="term" value="P:copper ion transport"/>
    <property type="evidence" value="ECO:0007669"/>
    <property type="project" value="InterPro"/>
</dbReference>
<evidence type="ECO:0000256" key="4">
    <source>
        <dbReference type="ARBA" id="ARBA00022989"/>
    </source>
</evidence>
<dbReference type="PANTHER" id="PTHR34820:SF4">
    <property type="entry name" value="INNER MEMBRANE PROTEIN YEBZ"/>
    <property type="match status" value="1"/>
</dbReference>
<dbReference type="InterPro" id="IPR008457">
    <property type="entry name" value="Cu-R_CopD_dom"/>
</dbReference>
<sequence>MDLIVIGLRWLQFAAAVLALGLPLFQAFGLSEPGPQPTRRATIIAGLVLVVAALSGLLAQTAMMAGGWAAGLEPVALGYVVQSTSLGIAHLVRAGLALVGVAALVMGRGRRLGEAVGILALSGAVATFAWSGHGAASEGALGLWHLTADIAHALAGCVWIGALAGFCLLLIRPSAPAAAATARSLARFASIGTVAVAVLVITGLINAAFLIGAEGLGVAPGSAWGSLLIAKLALFAVMVGLAAHNRFTLTPTLSRAVEAQADADPSVRRLRISIGLELLAGFALLGLVAAMGVQMPPASM</sequence>
<evidence type="ECO:0000256" key="2">
    <source>
        <dbReference type="ARBA" id="ARBA00022475"/>
    </source>
</evidence>
<proteinExistence type="predicted"/>
<dbReference type="NCBIfam" id="NF033808">
    <property type="entry name" value="copper_CopD"/>
    <property type="match status" value="1"/>
</dbReference>
<evidence type="ECO:0000259" key="7">
    <source>
        <dbReference type="Pfam" id="PF05425"/>
    </source>
</evidence>
<comment type="caution">
    <text evidence="8">The sequence shown here is derived from an EMBL/GenBank/DDBJ whole genome shotgun (WGS) entry which is preliminary data.</text>
</comment>
<accession>A0A0B4DP91</accession>
<protein>
    <recommendedName>
        <fullName evidence="7">Copper resistance protein D domain-containing protein</fullName>
    </recommendedName>
</protein>
<dbReference type="GO" id="GO:0005886">
    <property type="term" value="C:plasma membrane"/>
    <property type="evidence" value="ECO:0007669"/>
    <property type="project" value="UniProtKB-SubCell"/>
</dbReference>
<feature type="transmembrane region" description="Helical" evidence="6">
    <location>
        <begin position="85"/>
        <end position="105"/>
    </location>
</feature>
<name>A0A0B4DP91_9CAUL</name>
<feature type="transmembrane region" description="Helical" evidence="6">
    <location>
        <begin position="150"/>
        <end position="171"/>
    </location>
</feature>
<feature type="transmembrane region" description="Helical" evidence="6">
    <location>
        <begin position="112"/>
        <end position="130"/>
    </location>
</feature>
<dbReference type="PANTHER" id="PTHR34820">
    <property type="entry name" value="INNER MEMBRANE PROTEIN YEBZ"/>
    <property type="match status" value="1"/>
</dbReference>
<evidence type="ECO:0000313" key="9">
    <source>
        <dbReference type="Proteomes" id="UP000031166"/>
    </source>
</evidence>
<dbReference type="InterPro" id="IPR047689">
    <property type="entry name" value="CopD"/>
</dbReference>
<dbReference type="InterPro" id="IPR032694">
    <property type="entry name" value="CopC/D"/>
</dbReference>
<evidence type="ECO:0000313" key="8">
    <source>
        <dbReference type="EMBL" id="KIC56068.1"/>
    </source>
</evidence>
<feature type="transmembrane region" description="Helical" evidence="6">
    <location>
        <begin position="43"/>
        <end position="65"/>
    </location>
</feature>
<feature type="transmembrane region" description="Helical" evidence="6">
    <location>
        <begin position="274"/>
        <end position="293"/>
    </location>
</feature>
<evidence type="ECO:0000256" key="5">
    <source>
        <dbReference type="ARBA" id="ARBA00023136"/>
    </source>
</evidence>
<keyword evidence="4 6" id="KW-1133">Transmembrane helix</keyword>
<feature type="domain" description="Copper resistance protein D" evidence="7">
    <location>
        <begin position="183"/>
        <end position="290"/>
    </location>
</feature>
<evidence type="ECO:0000256" key="6">
    <source>
        <dbReference type="SAM" id="Phobius"/>
    </source>
</evidence>
<dbReference type="AlphaFoldDB" id="A0A0B4DP91"/>
<feature type="transmembrane region" description="Helical" evidence="6">
    <location>
        <begin position="223"/>
        <end position="243"/>
    </location>
</feature>
<feature type="transmembrane region" description="Helical" evidence="6">
    <location>
        <begin position="191"/>
        <end position="211"/>
    </location>
</feature>
<evidence type="ECO:0000256" key="3">
    <source>
        <dbReference type="ARBA" id="ARBA00022692"/>
    </source>
</evidence>